<evidence type="ECO:0000259" key="6">
    <source>
        <dbReference type="PROSITE" id="PS50926"/>
    </source>
</evidence>
<dbReference type="PROSITE" id="PS01231">
    <property type="entry name" value="TRMA_2"/>
    <property type="match status" value="1"/>
</dbReference>
<keyword evidence="2 4" id="KW-0808">Transferase</keyword>
<dbReference type="Proteomes" id="UP000199376">
    <property type="component" value="Unassembled WGS sequence"/>
</dbReference>
<dbReference type="InterPro" id="IPR029063">
    <property type="entry name" value="SAM-dependent_MTases_sf"/>
</dbReference>
<dbReference type="Gene3D" id="2.40.50.140">
    <property type="entry name" value="Nucleic acid-binding proteins"/>
    <property type="match status" value="1"/>
</dbReference>
<feature type="active site" evidence="5">
    <location>
        <position position="418"/>
    </location>
</feature>
<feature type="binding site" evidence="4">
    <location>
        <position position="322"/>
    </location>
    <ligand>
        <name>S-adenosyl-L-methionine</name>
        <dbReference type="ChEBI" id="CHEBI:59789"/>
    </ligand>
</feature>
<evidence type="ECO:0000256" key="5">
    <source>
        <dbReference type="PROSITE-ProRule" id="PRU10015"/>
    </source>
</evidence>
<name>A0A1I1E973_9LACO</name>
<dbReference type="PANTHER" id="PTHR11061">
    <property type="entry name" value="RNA M5U METHYLTRANSFERASE"/>
    <property type="match status" value="1"/>
</dbReference>
<dbReference type="FunFam" id="3.40.50.150:FF:000009">
    <property type="entry name" value="23S rRNA (Uracil(1939)-C(5))-methyltransferase RlmD"/>
    <property type="match status" value="1"/>
</dbReference>
<feature type="active site" description="Nucleophile" evidence="4">
    <location>
        <position position="418"/>
    </location>
</feature>
<dbReference type="SUPFAM" id="SSF53335">
    <property type="entry name" value="S-adenosyl-L-methionine-dependent methyltransferases"/>
    <property type="match status" value="1"/>
</dbReference>
<dbReference type="InterPro" id="IPR030390">
    <property type="entry name" value="MeTrfase_TrmA_AS"/>
</dbReference>
<protein>
    <submittedName>
        <fullName evidence="7">23S rRNA (Uracil1939-C5)-methyltransferase</fullName>
    </submittedName>
</protein>
<dbReference type="InterPro" id="IPR010280">
    <property type="entry name" value="U5_MeTrfase_fam"/>
</dbReference>
<dbReference type="PROSITE" id="PS01230">
    <property type="entry name" value="TRMA_1"/>
    <property type="match status" value="1"/>
</dbReference>
<evidence type="ECO:0000313" key="7">
    <source>
        <dbReference type="EMBL" id="SFB81858.1"/>
    </source>
</evidence>
<dbReference type="RefSeq" id="WP_091501316.1">
    <property type="nucleotide sequence ID" value="NZ_FOLI01000001.1"/>
</dbReference>
<dbReference type="GO" id="GO:0070041">
    <property type="term" value="F:rRNA (uridine-C5-)-methyltransferase activity"/>
    <property type="evidence" value="ECO:0007669"/>
    <property type="project" value="TreeGrafter"/>
</dbReference>
<gene>
    <name evidence="7" type="ORF">SAMN05660453_0284</name>
</gene>
<dbReference type="Gene3D" id="2.40.50.1070">
    <property type="match status" value="1"/>
</dbReference>
<feature type="domain" description="TRAM" evidence="6">
    <location>
        <begin position="11"/>
        <end position="71"/>
    </location>
</feature>
<dbReference type="PANTHER" id="PTHR11061:SF30">
    <property type="entry name" value="TRNA (URACIL(54)-C(5))-METHYLTRANSFERASE"/>
    <property type="match status" value="1"/>
</dbReference>
<dbReference type="GO" id="GO:0070475">
    <property type="term" value="P:rRNA base methylation"/>
    <property type="evidence" value="ECO:0007669"/>
    <property type="project" value="TreeGrafter"/>
</dbReference>
<accession>A0A1I1E973</accession>
<dbReference type="Gene3D" id="3.40.50.150">
    <property type="entry name" value="Vaccinia Virus protein VP39"/>
    <property type="match status" value="1"/>
</dbReference>
<feature type="binding site" evidence="4">
    <location>
        <position position="343"/>
    </location>
    <ligand>
        <name>S-adenosyl-L-methionine</name>
        <dbReference type="ChEBI" id="CHEBI:59789"/>
    </ligand>
</feature>
<dbReference type="AlphaFoldDB" id="A0A1I1E973"/>
<sequence length="463" mass="51351">MAKANRVIKQKAPVAKNDQVEASIIDLTYQGMGVAKVDGFPLFVANALPGEEAVLTVTKVLKNYGFARIQKMVKPSPDRVELKDKLALTTGIAPMANLSYPAQLAWKQRQVRELFKKAQLKVSVAQTIGMEDPTHYRNKAQIPAQMVNGRLETGFYRRGSHKLIPTNSFYIQDENVDEAIRATRDVLQELGVTAYDEETGKGLVRHIMARYGKATGQLMVVIVTAKERFPQKEAVMTALRERLPKMVSLVQNVNKAKTNVIMGQENHLIWGHPEIEDQLLGKAYLIGPNSFYQVNPVTTAKLYSLAKDMADLKPTDTVIDAYCGIGTIALTVADHVKKVLGVEVVEPAIEDAKKNAKLNGIWNADFVVADAPEQMHKWASEGKTADVVFVDPPRKGLTHDFIEAVGVMKPDRLVYVSCNPATLARDVKDLLEQGYEVDGRVQPVDQFPQTMHVEAVVKLVRVK</sequence>
<dbReference type="FunFam" id="2.40.50.1070:FF:000003">
    <property type="entry name" value="23S rRNA (Uracil-5-)-methyltransferase RumA"/>
    <property type="match status" value="1"/>
</dbReference>
<dbReference type="STRING" id="283737.SAMN05660453_0284"/>
<dbReference type="CDD" id="cd02440">
    <property type="entry name" value="AdoMet_MTases"/>
    <property type="match status" value="1"/>
</dbReference>
<comment type="similarity">
    <text evidence="4">Belongs to the class I-like SAM-binding methyltransferase superfamily. RNA M5U methyltransferase family.</text>
</comment>
<proteinExistence type="inferred from homology"/>
<evidence type="ECO:0000256" key="3">
    <source>
        <dbReference type="ARBA" id="ARBA00022691"/>
    </source>
</evidence>
<dbReference type="InterPro" id="IPR002792">
    <property type="entry name" value="TRAM_dom"/>
</dbReference>
<dbReference type="InterPro" id="IPR030391">
    <property type="entry name" value="MeTrfase_TrmA_CS"/>
</dbReference>
<keyword evidence="1 4" id="KW-0489">Methyltransferase</keyword>
<dbReference type="PROSITE" id="PS51687">
    <property type="entry name" value="SAM_MT_RNA_M5U"/>
    <property type="match status" value="1"/>
</dbReference>
<dbReference type="OrthoDB" id="9804590at2"/>
<dbReference type="Pfam" id="PF01938">
    <property type="entry name" value="TRAM"/>
    <property type="match status" value="1"/>
</dbReference>
<evidence type="ECO:0000256" key="2">
    <source>
        <dbReference type="ARBA" id="ARBA00022679"/>
    </source>
</evidence>
<dbReference type="EMBL" id="FOLI01000001">
    <property type="protein sequence ID" value="SFB81858.1"/>
    <property type="molecule type" value="Genomic_DNA"/>
</dbReference>
<feature type="binding site" evidence="4">
    <location>
        <position position="293"/>
    </location>
    <ligand>
        <name>S-adenosyl-L-methionine</name>
        <dbReference type="ChEBI" id="CHEBI:59789"/>
    </ligand>
</feature>
<keyword evidence="3 4" id="KW-0949">S-adenosyl-L-methionine</keyword>
<dbReference type="SUPFAM" id="SSF50249">
    <property type="entry name" value="Nucleic acid-binding proteins"/>
    <property type="match status" value="1"/>
</dbReference>
<reference evidence="8" key="1">
    <citation type="submission" date="2016-10" db="EMBL/GenBank/DDBJ databases">
        <authorList>
            <person name="Varghese N."/>
            <person name="Submissions S."/>
        </authorList>
    </citation>
    <scope>NUCLEOTIDE SEQUENCE [LARGE SCALE GENOMIC DNA]</scope>
    <source>
        <strain evidence="8">DSM 19113</strain>
    </source>
</reference>
<dbReference type="NCBIfam" id="TIGR00479">
    <property type="entry name" value="rumA"/>
    <property type="match status" value="1"/>
</dbReference>
<dbReference type="InterPro" id="IPR012340">
    <property type="entry name" value="NA-bd_OB-fold"/>
</dbReference>
<evidence type="ECO:0000256" key="1">
    <source>
        <dbReference type="ARBA" id="ARBA00022603"/>
    </source>
</evidence>
<evidence type="ECO:0000313" key="8">
    <source>
        <dbReference type="Proteomes" id="UP000199376"/>
    </source>
</evidence>
<keyword evidence="8" id="KW-1185">Reference proteome</keyword>
<feature type="binding site" evidence="4">
    <location>
        <position position="391"/>
    </location>
    <ligand>
        <name>S-adenosyl-L-methionine</name>
        <dbReference type="ChEBI" id="CHEBI:59789"/>
    </ligand>
</feature>
<dbReference type="Pfam" id="PF05958">
    <property type="entry name" value="tRNA_U5-meth_tr"/>
    <property type="match status" value="1"/>
</dbReference>
<evidence type="ECO:0000256" key="4">
    <source>
        <dbReference type="PROSITE-ProRule" id="PRU01024"/>
    </source>
</evidence>
<organism evidence="7 8">
    <name type="scientific">Fructobacillus durionis</name>
    <dbReference type="NCBI Taxonomy" id="283737"/>
    <lineage>
        <taxon>Bacteria</taxon>
        <taxon>Bacillati</taxon>
        <taxon>Bacillota</taxon>
        <taxon>Bacilli</taxon>
        <taxon>Lactobacillales</taxon>
        <taxon>Lactobacillaceae</taxon>
        <taxon>Fructobacillus</taxon>
    </lineage>
</organism>
<dbReference type="PROSITE" id="PS50926">
    <property type="entry name" value="TRAM"/>
    <property type="match status" value="1"/>
</dbReference>